<keyword evidence="6" id="KW-1185">Reference proteome</keyword>
<evidence type="ECO:0000256" key="2">
    <source>
        <dbReference type="ARBA" id="ARBA00008156"/>
    </source>
</evidence>
<comment type="caution">
    <text evidence="5">The sequence shown here is derived from an EMBL/GenBank/DDBJ whole genome shotgun (WGS) entry which is preliminary data.</text>
</comment>
<dbReference type="Gene3D" id="2.140.10.10">
    <property type="entry name" value="Quinoprotein alcohol dehydrogenase-like superfamily"/>
    <property type="match status" value="2"/>
</dbReference>
<dbReference type="PANTHER" id="PTHR32303">
    <property type="entry name" value="QUINOPROTEIN ALCOHOL DEHYDROGENASE (CYTOCHROME C)"/>
    <property type="match status" value="1"/>
</dbReference>
<dbReference type="SUPFAM" id="SSF50998">
    <property type="entry name" value="Quinoprotein alcohol dehydrogenase-like"/>
    <property type="match status" value="1"/>
</dbReference>
<dbReference type="AlphaFoldDB" id="A0A512AFG3"/>
<feature type="domain" description="Pyrrolo-quinoline quinone repeat" evidence="4">
    <location>
        <begin position="43"/>
        <end position="624"/>
    </location>
</feature>
<evidence type="ECO:0000256" key="1">
    <source>
        <dbReference type="ARBA" id="ARBA00001931"/>
    </source>
</evidence>
<comment type="similarity">
    <text evidence="2">Belongs to the bacterial PQQ dehydrogenase family.</text>
</comment>
<protein>
    <submittedName>
        <fullName evidence="5">Glucose dehydrogenase</fullName>
    </submittedName>
</protein>
<dbReference type="InterPro" id="IPR002372">
    <property type="entry name" value="PQQ_rpt_dom"/>
</dbReference>
<reference evidence="5 6" key="1">
    <citation type="submission" date="2019-07" db="EMBL/GenBank/DDBJ databases">
        <title>Whole genome shotgun sequence of Novosphingobium sediminis NBRC 106119.</title>
        <authorList>
            <person name="Hosoyama A."/>
            <person name="Uohara A."/>
            <person name="Ohji S."/>
            <person name="Ichikawa N."/>
        </authorList>
    </citation>
    <scope>NUCLEOTIDE SEQUENCE [LARGE SCALE GENOMIC DNA]</scope>
    <source>
        <strain evidence="5 6">NBRC 106119</strain>
    </source>
</reference>
<evidence type="ECO:0000313" key="6">
    <source>
        <dbReference type="Proteomes" id="UP000321464"/>
    </source>
</evidence>
<proteinExistence type="inferred from homology"/>
<comment type="cofactor">
    <cofactor evidence="1">
        <name>pyrroloquinoline quinone</name>
        <dbReference type="ChEBI" id="CHEBI:58442"/>
    </cofactor>
</comment>
<dbReference type="InterPro" id="IPR011047">
    <property type="entry name" value="Quinoprotein_ADH-like_sf"/>
</dbReference>
<dbReference type="GO" id="GO:0048038">
    <property type="term" value="F:quinone binding"/>
    <property type="evidence" value="ECO:0007669"/>
    <property type="project" value="InterPro"/>
</dbReference>
<evidence type="ECO:0000256" key="3">
    <source>
        <dbReference type="ARBA" id="ARBA00023002"/>
    </source>
</evidence>
<dbReference type="Pfam" id="PF01011">
    <property type="entry name" value="PQQ"/>
    <property type="match status" value="1"/>
</dbReference>
<dbReference type="EMBL" id="BJYR01000002">
    <property type="protein sequence ID" value="GEN98437.1"/>
    <property type="molecule type" value="Genomic_DNA"/>
</dbReference>
<dbReference type="CDD" id="cd10280">
    <property type="entry name" value="PQQ_mGDH"/>
    <property type="match status" value="1"/>
</dbReference>
<dbReference type="SMART" id="SM00564">
    <property type="entry name" value="PQQ"/>
    <property type="match status" value="6"/>
</dbReference>
<dbReference type="PANTHER" id="PTHR32303:SF4">
    <property type="entry name" value="QUINOPROTEIN GLUCOSE DEHYDROGENASE"/>
    <property type="match status" value="1"/>
</dbReference>
<name>A0A512AFG3_9SPHN</name>
<dbReference type="GO" id="GO:0016020">
    <property type="term" value="C:membrane"/>
    <property type="evidence" value="ECO:0007669"/>
    <property type="project" value="InterPro"/>
</dbReference>
<keyword evidence="3" id="KW-0560">Oxidoreductase</keyword>
<accession>A0A512AFG3</accession>
<sequence>MWRRLISFALLAALAACQQRGPDRPPVIARADIAAVEAQASEWPSYGGQPSSTKYSALDQINTANVASLRRAWVWHSGEVSTGSETVDATVGEMTPIYVNARLYGCTPYGRAVALDPATGRELWSYDPHKPRTGNMYHENYCRGVAYWQAPDAATRAQPCGKRILYGAQNAVLHALDADTGRLCTGFGQNGRVDLGAMDYKGEGRPANTSPPAVWGNVVALGTAVQDNMYRNSLDGIVRAFDVVTGKQLWSWNPIPDDISAVTGAANAWAPLSVDAMRGWLFLPTGSASWDTLGVNRLDRIPDANAVVALDMRTGRKVWSYQTVHHDLWDYDLPAAPTLATIDHNGRPAEAVIQATKTGNIFVLDRETGKPLFPVAERKVPASDMPGERASLTQPMPLLPHAVTSQHLAAEDAWGLLGFDTAACRTRLKSLRNEGLFTPPSINGSLLHPSFLGGTNWGGLAYDPATGLAVVNSSNLAASVRLVPRAKFDPKRDLRPGVSYYEMQGSPYVMLREVLMSPLGVPCNPPPWGRLTAIDMKTGQTRWQVPFGRITTSSGITSPAAWGAPNQGGPIVTRGGLIFIGASLDSRLRAYDIQTGRELWQAFVPAPATATPMTFRHTDGRQYVVVNTGGHGGFGTRLSDALVAFALR</sequence>
<evidence type="ECO:0000259" key="4">
    <source>
        <dbReference type="Pfam" id="PF01011"/>
    </source>
</evidence>
<dbReference type="GO" id="GO:0008876">
    <property type="term" value="F:quinoprotein glucose dehydrogenase activity"/>
    <property type="evidence" value="ECO:0007669"/>
    <property type="project" value="TreeGrafter"/>
</dbReference>
<evidence type="ECO:0000313" key="5">
    <source>
        <dbReference type="EMBL" id="GEN98437.1"/>
    </source>
</evidence>
<gene>
    <name evidence="5" type="primary">gcd</name>
    <name evidence="5" type="ORF">NSE01_02700</name>
</gene>
<dbReference type="PROSITE" id="PS51257">
    <property type="entry name" value="PROKAR_LIPOPROTEIN"/>
    <property type="match status" value="1"/>
</dbReference>
<organism evidence="5 6">
    <name type="scientific">Novosphingobium sediminis</name>
    <dbReference type="NCBI Taxonomy" id="707214"/>
    <lineage>
        <taxon>Bacteria</taxon>
        <taxon>Pseudomonadati</taxon>
        <taxon>Pseudomonadota</taxon>
        <taxon>Alphaproteobacteria</taxon>
        <taxon>Sphingomonadales</taxon>
        <taxon>Sphingomonadaceae</taxon>
        <taxon>Novosphingobium</taxon>
    </lineage>
</organism>
<dbReference type="InterPro" id="IPR018391">
    <property type="entry name" value="PQQ_b-propeller_rpt"/>
</dbReference>
<dbReference type="InterPro" id="IPR017511">
    <property type="entry name" value="PQQ_mDH"/>
</dbReference>
<dbReference type="Proteomes" id="UP000321464">
    <property type="component" value="Unassembled WGS sequence"/>
</dbReference>
<dbReference type="RefSeq" id="WP_170233712.1">
    <property type="nucleotide sequence ID" value="NZ_BJYR01000002.1"/>
</dbReference>